<dbReference type="STRING" id="36847.CLNEO_08430"/>
<comment type="caution">
    <text evidence="3">The sequence shown here is derived from an EMBL/GenBank/DDBJ whole genome shotgun (WGS) entry which is preliminary data.</text>
</comment>
<accession>A0A136WGM2</accession>
<dbReference type="InterPro" id="IPR001387">
    <property type="entry name" value="Cro/C1-type_HTH"/>
</dbReference>
<evidence type="ECO:0000259" key="2">
    <source>
        <dbReference type="PROSITE" id="PS50943"/>
    </source>
</evidence>
<dbReference type="GO" id="GO:0003677">
    <property type="term" value="F:DNA binding"/>
    <property type="evidence" value="ECO:0007669"/>
    <property type="project" value="UniProtKB-KW"/>
</dbReference>
<name>A0A136WGM2_9FIRM</name>
<dbReference type="Pfam" id="PF12844">
    <property type="entry name" value="HTH_19"/>
    <property type="match status" value="1"/>
</dbReference>
<dbReference type="SUPFAM" id="SSF47413">
    <property type="entry name" value="lambda repressor-like DNA-binding domains"/>
    <property type="match status" value="1"/>
</dbReference>
<sequence length="141" mass="16221">MRFGEKLRDLRKGKDMTQTELAKEIGVSLRTIISYENSNSYPKKREVYSKLAAFFNVDINYLLTEDEEFITKAKAKYGNRGARQAEDLVAEIGGLFAGGELSETDKDAVMRSLQQAYWDAKEENKKYTPKKYRTDDDNNNN</sequence>
<keyword evidence="4" id="KW-1185">Reference proteome</keyword>
<dbReference type="Gene3D" id="1.10.260.40">
    <property type="entry name" value="lambda repressor-like DNA-binding domains"/>
    <property type="match status" value="1"/>
</dbReference>
<dbReference type="PANTHER" id="PTHR46558:SF11">
    <property type="entry name" value="HTH-TYPE TRANSCRIPTIONAL REGULATOR XRE"/>
    <property type="match status" value="1"/>
</dbReference>
<organism evidence="3 4">
    <name type="scientific">Anaerotignum neopropionicum</name>
    <dbReference type="NCBI Taxonomy" id="36847"/>
    <lineage>
        <taxon>Bacteria</taxon>
        <taxon>Bacillati</taxon>
        <taxon>Bacillota</taxon>
        <taxon>Clostridia</taxon>
        <taxon>Lachnospirales</taxon>
        <taxon>Anaerotignaceae</taxon>
        <taxon>Anaerotignum</taxon>
    </lineage>
</organism>
<protein>
    <recommendedName>
        <fullName evidence="2">HTH cro/C1-type domain-containing protein</fullName>
    </recommendedName>
</protein>
<dbReference type="PANTHER" id="PTHR46558">
    <property type="entry name" value="TRACRIPTIONAL REGULATORY PROTEIN-RELATED-RELATED"/>
    <property type="match status" value="1"/>
</dbReference>
<dbReference type="Proteomes" id="UP000070539">
    <property type="component" value="Unassembled WGS sequence"/>
</dbReference>
<dbReference type="AlphaFoldDB" id="A0A136WGM2"/>
<dbReference type="PATRIC" id="fig|36847.3.peg.995"/>
<evidence type="ECO:0000313" key="3">
    <source>
        <dbReference type="EMBL" id="KXL53617.1"/>
    </source>
</evidence>
<keyword evidence="1" id="KW-0238">DNA-binding</keyword>
<feature type="domain" description="HTH cro/C1-type" evidence="2">
    <location>
        <begin position="7"/>
        <end position="62"/>
    </location>
</feature>
<dbReference type="EMBL" id="LRVM01000002">
    <property type="protein sequence ID" value="KXL53617.1"/>
    <property type="molecule type" value="Genomic_DNA"/>
</dbReference>
<dbReference type="OrthoDB" id="6315255at2"/>
<dbReference type="RefSeq" id="WP_066085003.1">
    <property type="nucleotide sequence ID" value="NZ_LRVM01000002.1"/>
</dbReference>
<gene>
    <name evidence="3" type="ORF">CLNEO_08430</name>
</gene>
<dbReference type="PROSITE" id="PS50943">
    <property type="entry name" value="HTH_CROC1"/>
    <property type="match status" value="1"/>
</dbReference>
<proteinExistence type="predicted"/>
<evidence type="ECO:0000313" key="4">
    <source>
        <dbReference type="Proteomes" id="UP000070539"/>
    </source>
</evidence>
<evidence type="ECO:0000256" key="1">
    <source>
        <dbReference type="ARBA" id="ARBA00023125"/>
    </source>
</evidence>
<dbReference type="SMART" id="SM00530">
    <property type="entry name" value="HTH_XRE"/>
    <property type="match status" value="1"/>
</dbReference>
<dbReference type="CDD" id="cd00093">
    <property type="entry name" value="HTH_XRE"/>
    <property type="match status" value="1"/>
</dbReference>
<dbReference type="InterPro" id="IPR010982">
    <property type="entry name" value="Lambda_DNA-bd_dom_sf"/>
</dbReference>
<reference evidence="3 4" key="1">
    <citation type="submission" date="2016-01" db="EMBL/GenBank/DDBJ databases">
        <title>Genome sequence of Clostridium neopropionicum X4, DSM-3847.</title>
        <authorList>
            <person name="Poehlein A."/>
            <person name="Beck M.H."/>
            <person name="Bengelsdorf F.R."/>
            <person name="Daniel R."/>
            <person name="Duerre P."/>
        </authorList>
    </citation>
    <scope>NUCLEOTIDE SEQUENCE [LARGE SCALE GENOMIC DNA]</scope>
    <source>
        <strain evidence="3 4">DSM-3847</strain>
    </source>
</reference>